<dbReference type="Proteomes" id="UP000594638">
    <property type="component" value="Unassembled WGS sequence"/>
</dbReference>
<reference evidence="2 3" key="1">
    <citation type="submission" date="2019-12" db="EMBL/GenBank/DDBJ databases">
        <authorList>
            <person name="Alioto T."/>
            <person name="Alioto T."/>
            <person name="Gomez Garrido J."/>
        </authorList>
    </citation>
    <scope>NUCLEOTIDE SEQUENCE [LARGE SCALE GENOMIC DNA]</scope>
</reference>
<accession>A0A8S0QAG1</accession>
<comment type="caution">
    <text evidence="2">The sequence shown here is derived from an EMBL/GenBank/DDBJ whole genome shotgun (WGS) entry which is preliminary data.</text>
</comment>
<sequence>MEDARTPSRRITRSITVLSESKERDSPSVKELLKTSSHNEKSEKRPPVSVEEEEYSIKKKKMAKQSISKNYSFITPGESIRWNCQCLLQERCDFNTEGQTERDAERDVQKFVF</sequence>
<gene>
    <name evidence="2" type="ORF">OLEA9_A092029</name>
</gene>
<organism evidence="2 3">
    <name type="scientific">Olea europaea subsp. europaea</name>
    <dbReference type="NCBI Taxonomy" id="158383"/>
    <lineage>
        <taxon>Eukaryota</taxon>
        <taxon>Viridiplantae</taxon>
        <taxon>Streptophyta</taxon>
        <taxon>Embryophyta</taxon>
        <taxon>Tracheophyta</taxon>
        <taxon>Spermatophyta</taxon>
        <taxon>Magnoliopsida</taxon>
        <taxon>eudicotyledons</taxon>
        <taxon>Gunneridae</taxon>
        <taxon>Pentapetalae</taxon>
        <taxon>asterids</taxon>
        <taxon>lamiids</taxon>
        <taxon>Lamiales</taxon>
        <taxon>Oleaceae</taxon>
        <taxon>Oleeae</taxon>
        <taxon>Olea</taxon>
    </lineage>
</organism>
<dbReference type="EMBL" id="CACTIH010001828">
    <property type="protein sequence ID" value="CAA2964701.1"/>
    <property type="molecule type" value="Genomic_DNA"/>
</dbReference>
<dbReference type="AlphaFoldDB" id="A0A8S0QAG1"/>
<evidence type="ECO:0000313" key="2">
    <source>
        <dbReference type="EMBL" id="CAA2964701.1"/>
    </source>
</evidence>
<dbReference type="Gramene" id="OE9A092029T1">
    <property type="protein sequence ID" value="OE9A092029C1"/>
    <property type="gene ID" value="OE9A092029"/>
</dbReference>
<name>A0A8S0QAG1_OLEEU</name>
<protein>
    <submittedName>
        <fullName evidence="2">Uncharacterized protein</fullName>
    </submittedName>
</protein>
<feature type="compositionally biased region" description="Basic and acidic residues" evidence="1">
    <location>
        <begin position="20"/>
        <end position="46"/>
    </location>
</feature>
<evidence type="ECO:0000256" key="1">
    <source>
        <dbReference type="SAM" id="MobiDB-lite"/>
    </source>
</evidence>
<proteinExistence type="predicted"/>
<evidence type="ECO:0000313" key="3">
    <source>
        <dbReference type="Proteomes" id="UP000594638"/>
    </source>
</evidence>
<keyword evidence="3" id="KW-1185">Reference proteome</keyword>
<feature type="region of interest" description="Disordered" evidence="1">
    <location>
        <begin position="1"/>
        <end position="56"/>
    </location>
</feature>